<dbReference type="SMART" id="SM00184">
    <property type="entry name" value="RING"/>
    <property type="match status" value="1"/>
</dbReference>
<evidence type="ECO:0000256" key="4">
    <source>
        <dbReference type="PROSITE-ProRule" id="PRU00175"/>
    </source>
</evidence>
<evidence type="ECO:0000313" key="8">
    <source>
        <dbReference type="EMBL" id="CAI2370396.1"/>
    </source>
</evidence>
<organism evidence="8 9">
    <name type="scientific">Euplotes crassus</name>
    <dbReference type="NCBI Taxonomy" id="5936"/>
    <lineage>
        <taxon>Eukaryota</taxon>
        <taxon>Sar</taxon>
        <taxon>Alveolata</taxon>
        <taxon>Ciliophora</taxon>
        <taxon>Intramacronucleata</taxon>
        <taxon>Spirotrichea</taxon>
        <taxon>Hypotrichia</taxon>
        <taxon>Euplotida</taxon>
        <taxon>Euplotidae</taxon>
        <taxon>Moneuplotes</taxon>
    </lineage>
</organism>
<evidence type="ECO:0000259" key="7">
    <source>
        <dbReference type="PROSITE" id="PS50089"/>
    </source>
</evidence>
<gene>
    <name evidence="8" type="ORF">ECRASSUSDP1_LOCUS11708</name>
</gene>
<evidence type="ECO:0000256" key="5">
    <source>
        <dbReference type="SAM" id="MobiDB-lite"/>
    </source>
</evidence>
<keyword evidence="6" id="KW-0812">Transmembrane</keyword>
<feature type="transmembrane region" description="Helical" evidence="6">
    <location>
        <begin position="221"/>
        <end position="246"/>
    </location>
</feature>
<keyword evidence="6" id="KW-0472">Membrane</keyword>
<proteinExistence type="predicted"/>
<keyword evidence="1" id="KW-0479">Metal-binding</keyword>
<dbReference type="InterPro" id="IPR052788">
    <property type="entry name" value="RING-type_E3_ligase_ATL"/>
</dbReference>
<evidence type="ECO:0000256" key="3">
    <source>
        <dbReference type="ARBA" id="ARBA00022833"/>
    </source>
</evidence>
<dbReference type="AlphaFoldDB" id="A0AAD1UMA5"/>
<feature type="region of interest" description="Disordered" evidence="5">
    <location>
        <begin position="18"/>
        <end position="37"/>
    </location>
</feature>
<keyword evidence="6" id="KW-1133">Transmembrane helix</keyword>
<dbReference type="Gene3D" id="3.30.40.10">
    <property type="entry name" value="Zinc/RING finger domain, C3HC4 (zinc finger)"/>
    <property type="match status" value="1"/>
</dbReference>
<feature type="domain" description="RING-type" evidence="7">
    <location>
        <begin position="299"/>
        <end position="346"/>
    </location>
</feature>
<accession>A0AAD1UMA5</accession>
<dbReference type="EMBL" id="CAMPGE010011571">
    <property type="protein sequence ID" value="CAI2370396.1"/>
    <property type="molecule type" value="Genomic_DNA"/>
</dbReference>
<dbReference type="Proteomes" id="UP001295684">
    <property type="component" value="Unassembled WGS sequence"/>
</dbReference>
<dbReference type="PROSITE" id="PS50089">
    <property type="entry name" value="ZF_RING_2"/>
    <property type="match status" value="1"/>
</dbReference>
<dbReference type="GO" id="GO:0008270">
    <property type="term" value="F:zinc ion binding"/>
    <property type="evidence" value="ECO:0007669"/>
    <property type="project" value="UniProtKB-KW"/>
</dbReference>
<dbReference type="InterPro" id="IPR018957">
    <property type="entry name" value="Znf_C3HC4_RING-type"/>
</dbReference>
<evidence type="ECO:0000256" key="6">
    <source>
        <dbReference type="SAM" id="Phobius"/>
    </source>
</evidence>
<evidence type="ECO:0000256" key="2">
    <source>
        <dbReference type="ARBA" id="ARBA00022771"/>
    </source>
</evidence>
<sequence>MSRFGSTRMYSDRLERDFRGKRGLNNSGPPSDPSGPTDPTCYDIDQLCIPCGNNASCDWVNEGCQLLEDEDLLAINISLPYSEEVCQGSNETDAAKGKIILDNVIGETIELKHIGSYVGGEPCEWKIETNSNKTVTIYVSRSDKNTESIAIQYTANETVTNLTNRDLTVCGGTGMNTSFSGATDILIRTKAHRLQTEYDILIEQQGTDYGTPNVLTNNKNLVRLVAICLILILIILVLSIAAFALCKKSLALSKSKKDKSEEKLVKIAKENALEVDKVMENMRSGAYEDISSQSQSRLCIICNSNFRAREECHLTNECLHLFHTSCLSRWYRMIAKTRELSCPECNTKNHEVTARSMINHFGGVQFNDDIISDIDFQQKNISSIILEEEKNEMHY</sequence>
<reference evidence="8" key="1">
    <citation type="submission" date="2023-07" db="EMBL/GenBank/DDBJ databases">
        <authorList>
            <consortium name="AG Swart"/>
            <person name="Singh M."/>
            <person name="Singh A."/>
            <person name="Seah K."/>
            <person name="Emmerich C."/>
        </authorList>
    </citation>
    <scope>NUCLEOTIDE SEQUENCE</scope>
    <source>
        <strain evidence="8">DP1</strain>
    </source>
</reference>
<protein>
    <recommendedName>
        <fullName evidence="7">RING-type domain-containing protein</fullName>
    </recommendedName>
</protein>
<keyword evidence="2 4" id="KW-0863">Zinc-finger</keyword>
<evidence type="ECO:0000313" key="9">
    <source>
        <dbReference type="Proteomes" id="UP001295684"/>
    </source>
</evidence>
<comment type="caution">
    <text evidence="8">The sequence shown here is derived from an EMBL/GenBank/DDBJ whole genome shotgun (WGS) entry which is preliminary data.</text>
</comment>
<dbReference type="SUPFAM" id="SSF57850">
    <property type="entry name" value="RING/U-box"/>
    <property type="match status" value="1"/>
</dbReference>
<keyword evidence="9" id="KW-1185">Reference proteome</keyword>
<dbReference type="Pfam" id="PF00097">
    <property type="entry name" value="zf-C3HC4"/>
    <property type="match status" value="1"/>
</dbReference>
<dbReference type="PANTHER" id="PTHR45798:SF88">
    <property type="entry name" value="RING-H2 FINGER PROTEIN ATL61-RELATED"/>
    <property type="match status" value="1"/>
</dbReference>
<dbReference type="PANTHER" id="PTHR45798">
    <property type="entry name" value="RING-H2 FINGER PROTEIN ATL61-RELATED-RELATED"/>
    <property type="match status" value="1"/>
</dbReference>
<evidence type="ECO:0000256" key="1">
    <source>
        <dbReference type="ARBA" id="ARBA00022723"/>
    </source>
</evidence>
<dbReference type="InterPro" id="IPR013083">
    <property type="entry name" value="Znf_RING/FYVE/PHD"/>
</dbReference>
<dbReference type="CDD" id="cd16448">
    <property type="entry name" value="RING-H2"/>
    <property type="match status" value="1"/>
</dbReference>
<name>A0AAD1UMA5_EUPCR</name>
<dbReference type="InterPro" id="IPR001841">
    <property type="entry name" value="Znf_RING"/>
</dbReference>
<keyword evidence="3" id="KW-0862">Zinc</keyword>